<proteinExistence type="predicted"/>
<evidence type="ECO:0000313" key="1">
    <source>
        <dbReference type="EMBL" id="DAF63005.1"/>
    </source>
</evidence>
<reference evidence="1" key="1">
    <citation type="journal article" date="2021" name="Proc. Natl. Acad. Sci. U.S.A.">
        <title>A Catalog of Tens of Thousands of Viruses from Human Metagenomes Reveals Hidden Associations with Chronic Diseases.</title>
        <authorList>
            <person name="Tisza M.J."/>
            <person name="Buck C.B."/>
        </authorList>
    </citation>
    <scope>NUCLEOTIDE SEQUENCE</scope>
    <source>
        <strain evidence="1">Ct9dX1</strain>
    </source>
</reference>
<accession>A0A8S5TI98</accession>
<name>A0A8S5TI98_9CAUD</name>
<organism evidence="1">
    <name type="scientific">Myoviridae sp. ct9dX1</name>
    <dbReference type="NCBI Taxonomy" id="2827665"/>
    <lineage>
        <taxon>Viruses</taxon>
        <taxon>Duplodnaviria</taxon>
        <taxon>Heunggongvirae</taxon>
        <taxon>Uroviricota</taxon>
        <taxon>Caudoviricetes</taxon>
    </lineage>
</organism>
<sequence>MGNRIIKESICSSPTIDQLSWFEEAFFYRLIVNCDDYGRMDGRIPIIKSRLFPLKDITKATVDDALNKLSKVGLVVRYEANGQPYLQLVTWGKHQQIRTRKSKYPDPPDTAKTILSTGVEKSNTNTCNQMKSNEIICPPNPIQSNTNTNPIQSNTVLYELVLNTVGKTKEQLVSDAFDDFWDLYPKQTEKEVAKAAFHSLVDIGIFPADIVSAVLKLKREKVGTQIRYYKKPADFLNFDVISRYLPKYLNKCPICQSAGFVPEEAGNGMKQCECADRYNHLGWHFKES</sequence>
<protein>
    <submittedName>
        <fullName evidence="1">Replisome organizer</fullName>
    </submittedName>
</protein>
<dbReference type="EMBL" id="BK032832">
    <property type="protein sequence ID" value="DAF63005.1"/>
    <property type="molecule type" value="Genomic_DNA"/>
</dbReference>